<reference evidence="3 4" key="1">
    <citation type="submission" date="2019-07" db="EMBL/GenBank/DDBJ databases">
        <title>Description of 53C-WASEF.</title>
        <authorList>
            <person name="Pitt A."/>
            <person name="Hahn M.W."/>
        </authorList>
    </citation>
    <scope>NUCLEOTIDE SEQUENCE [LARGE SCALE GENOMIC DNA]</scope>
    <source>
        <strain evidence="3 4">53C-WASEF</strain>
    </source>
</reference>
<dbReference type="OrthoDB" id="192326at2"/>
<dbReference type="GO" id="GO:0006508">
    <property type="term" value="P:proteolysis"/>
    <property type="evidence" value="ECO:0007669"/>
    <property type="project" value="UniProtKB-KW"/>
</dbReference>
<dbReference type="EMBL" id="VMBG01000001">
    <property type="protein sequence ID" value="TSJ79218.1"/>
    <property type="molecule type" value="Genomic_DNA"/>
</dbReference>
<dbReference type="Pfam" id="PF02517">
    <property type="entry name" value="Rce1-like"/>
    <property type="match status" value="1"/>
</dbReference>
<dbReference type="GO" id="GO:0080120">
    <property type="term" value="P:CAAX-box protein maturation"/>
    <property type="evidence" value="ECO:0007669"/>
    <property type="project" value="UniProtKB-ARBA"/>
</dbReference>
<keyword evidence="1" id="KW-0472">Membrane</keyword>
<feature type="transmembrane region" description="Helical" evidence="1">
    <location>
        <begin position="82"/>
        <end position="99"/>
    </location>
</feature>
<dbReference type="InterPro" id="IPR003675">
    <property type="entry name" value="Rce1/LyrA-like_dom"/>
</dbReference>
<dbReference type="Proteomes" id="UP000315648">
    <property type="component" value="Unassembled WGS sequence"/>
</dbReference>
<comment type="caution">
    <text evidence="3">The sequence shown here is derived from an EMBL/GenBank/DDBJ whole genome shotgun (WGS) entry which is preliminary data.</text>
</comment>
<protein>
    <submittedName>
        <fullName evidence="3">CPBP family intramembrane metalloprotease</fullName>
    </submittedName>
</protein>
<keyword evidence="3" id="KW-0378">Hydrolase</keyword>
<feature type="transmembrane region" description="Helical" evidence="1">
    <location>
        <begin position="42"/>
        <end position="62"/>
    </location>
</feature>
<evidence type="ECO:0000256" key="1">
    <source>
        <dbReference type="SAM" id="Phobius"/>
    </source>
</evidence>
<name>A0A556QRF7_9BACT</name>
<sequence>MNDQPILLILMIAVGLYTFNLWREDCKNAQAGKPSPSALPGATPASAKACIIAALGALVILIAETWGELRLGLSDQQSKITVLFGIYTLIAAFIEELIFRGFIVIENKGRALRWAGVAMASVLFAALHPFLWKWEDGVFAWTFSAKGWFSTAAVFASSLWFYTVRFASFNPHRSLLPCIVAHATKNMGVILIKGAQGFVVGLF</sequence>
<keyword evidence="1" id="KW-0812">Transmembrane</keyword>
<dbReference type="GO" id="GO:0004175">
    <property type="term" value="F:endopeptidase activity"/>
    <property type="evidence" value="ECO:0007669"/>
    <property type="project" value="UniProtKB-ARBA"/>
</dbReference>
<evidence type="ECO:0000313" key="3">
    <source>
        <dbReference type="EMBL" id="TSJ79218.1"/>
    </source>
</evidence>
<feature type="transmembrane region" description="Helical" evidence="1">
    <location>
        <begin position="6"/>
        <end position="22"/>
    </location>
</feature>
<organism evidence="3 4">
    <name type="scientific">Rariglobus hedericola</name>
    <dbReference type="NCBI Taxonomy" id="2597822"/>
    <lineage>
        <taxon>Bacteria</taxon>
        <taxon>Pseudomonadati</taxon>
        <taxon>Verrucomicrobiota</taxon>
        <taxon>Opitutia</taxon>
        <taxon>Opitutales</taxon>
        <taxon>Opitutaceae</taxon>
        <taxon>Rariglobus</taxon>
    </lineage>
</organism>
<keyword evidence="3" id="KW-0482">Metalloprotease</keyword>
<evidence type="ECO:0000313" key="4">
    <source>
        <dbReference type="Proteomes" id="UP000315648"/>
    </source>
</evidence>
<feature type="transmembrane region" description="Helical" evidence="1">
    <location>
        <begin position="138"/>
        <end position="163"/>
    </location>
</feature>
<dbReference type="GO" id="GO:0008237">
    <property type="term" value="F:metallopeptidase activity"/>
    <property type="evidence" value="ECO:0007669"/>
    <property type="project" value="UniProtKB-KW"/>
</dbReference>
<feature type="transmembrane region" description="Helical" evidence="1">
    <location>
        <begin position="111"/>
        <end position="132"/>
    </location>
</feature>
<dbReference type="AlphaFoldDB" id="A0A556QRF7"/>
<feature type="domain" description="CAAX prenyl protease 2/Lysostaphin resistance protein A-like" evidence="2">
    <location>
        <begin position="80"/>
        <end position="187"/>
    </location>
</feature>
<proteinExistence type="predicted"/>
<gene>
    <name evidence="3" type="ORF">FPL22_07975</name>
</gene>
<evidence type="ECO:0000259" key="2">
    <source>
        <dbReference type="Pfam" id="PF02517"/>
    </source>
</evidence>
<keyword evidence="4" id="KW-1185">Reference proteome</keyword>
<accession>A0A556QRF7</accession>
<dbReference type="RefSeq" id="WP_144229561.1">
    <property type="nucleotide sequence ID" value="NZ_CBCRVV010000018.1"/>
</dbReference>
<keyword evidence="3" id="KW-0645">Protease</keyword>
<keyword evidence="1" id="KW-1133">Transmembrane helix</keyword>